<reference evidence="4" key="1">
    <citation type="submission" date="2016-10" db="EMBL/GenBank/DDBJ databases">
        <authorList>
            <person name="Varghese N."/>
            <person name="Submissions S."/>
        </authorList>
    </citation>
    <scope>NUCLEOTIDE SEQUENCE [LARGE SCALE GENOMIC DNA]</scope>
    <source>
        <strain evidence="4">CGMCC 1.10118</strain>
    </source>
</reference>
<dbReference type="AlphaFoldDB" id="A0A1H3J8Z1"/>
<protein>
    <recommendedName>
        <fullName evidence="2">DUF7845 domain-containing protein</fullName>
    </recommendedName>
</protein>
<evidence type="ECO:0000259" key="2">
    <source>
        <dbReference type="Pfam" id="PF25227"/>
    </source>
</evidence>
<dbReference type="Proteomes" id="UP000199170">
    <property type="component" value="Unassembled WGS sequence"/>
</dbReference>
<feature type="region of interest" description="Disordered" evidence="1">
    <location>
        <begin position="39"/>
        <end position="76"/>
    </location>
</feature>
<evidence type="ECO:0000313" key="4">
    <source>
        <dbReference type="Proteomes" id="UP000199170"/>
    </source>
</evidence>
<proteinExistence type="predicted"/>
<accession>A0A1H3J8Z1</accession>
<dbReference type="InterPro" id="IPR057167">
    <property type="entry name" value="DUF7845"/>
</dbReference>
<gene>
    <name evidence="3" type="ORF">SAMN04487946_11270</name>
</gene>
<feature type="domain" description="DUF7845" evidence="2">
    <location>
        <begin position="174"/>
        <end position="514"/>
    </location>
</feature>
<evidence type="ECO:0000313" key="3">
    <source>
        <dbReference type="EMBL" id="SDY36039.1"/>
    </source>
</evidence>
<sequence length="728" mass="82971">MLREPTFGPVRQQRWKRLVTVTDPDDFFSQLDEAELVTGDDADSIQSSVEQTESAEHQESATTASESVTSTKSRRRTVSPRYVARCRFCRCKFKQHRIAVRHEGRCDAEPVSQCQYCGKSHTRTDDPEIHLKTCEAYERAETRLEDEDDSDATVTDETSEAANSEDDGHFSRQFIDTQPHEFKAYLKWDCSDRENPLRSYFGLRSLQGEHDFEKHGQLRTSIDIEGEELNVEFGFDECGIAPRDSPNFELDEVREYPIRVYPSAYSSWDDARSEARKRAYFLISPRWPDIESKEGYSTLSNPYDIEGYDVEVTGSYWDFEQYPHILQQALSALADRQGFRYSNPTLLHPEDFAPDQIHRSSNIIDGELHVRVKDGKTGRVISFDGTLHRISHLLSGDQEGYTKTVRDDRECPGHYYTTTIDSRRAGQLIADHELAKEFKHYHLRNPDAVEGTALENPKICVSFQNSIHDGTLYWDDLDQLVKELDEALLNVLEWSNIPAQPDDEFYVADDYFDVSGSRRWRKLLPDQLPRIESKQDDQLVATMNQMNSTDAELVDTLLTDGGKTSPKELAESIGVHLDTIYRALKRLSPLVDHTYGEVQLGSKYIAQELTGYIDTVTGSIQSGLENALDGLTRAESYADDDPWSRWLDRYGGKISRTDDADPDELDVGFKPSTIEEARRILREGALKWSQVTDEPIRNFGFEFAPAITTVDGEHYAPKHFADALGTPG</sequence>
<feature type="region of interest" description="Disordered" evidence="1">
    <location>
        <begin position="141"/>
        <end position="172"/>
    </location>
</feature>
<organism evidence="3 4">
    <name type="scientific">Halobellus clavatus</name>
    <dbReference type="NCBI Taxonomy" id="660517"/>
    <lineage>
        <taxon>Archaea</taxon>
        <taxon>Methanobacteriati</taxon>
        <taxon>Methanobacteriota</taxon>
        <taxon>Stenosarchaea group</taxon>
        <taxon>Halobacteria</taxon>
        <taxon>Halobacteriales</taxon>
        <taxon>Haloferacaceae</taxon>
        <taxon>Halobellus</taxon>
    </lineage>
</organism>
<dbReference type="EMBL" id="FNPB01000012">
    <property type="protein sequence ID" value="SDY36039.1"/>
    <property type="molecule type" value="Genomic_DNA"/>
</dbReference>
<evidence type="ECO:0000256" key="1">
    <source>
        <dbReference type="SAM" id="MobiDB-lite"/>
    </source>
</evidence>
<feature type="compositionally biased region" description="Low complexity" evidence="1">
    <location>
        <begin position="60"/>
        <end position="71"/>
    </location>
</feature>
<name>A0A1H3J8Z1_9EURY</name>
<dbReference type="Pfam" id="PF25227">
    <property type="entry name" value="DUF7845"/>
    <property type="match status" value="1"/>
</dbReference>
<keyword evidence="4" id="KW-1185">Reference proteome</keyword>